<evidence type="ECO:0000313" key="2">
    <source>
        <dbReference type="Proteomes" id="UP000254220"/>
    </source>
</evidence>
<organism evidence="1 2">
    <name type="scientific">Salmonella enterica subsp. indica</name>
    <dbReference type="NCBI Taxonomy" id="59207"/>
    <lineage>
        <taxon>Bacteria</taxon>
        <taxon>Pseudomonadati</taxon>
        <taxon>Pseudomonadota</taxon>
        <taxon>Gammaproteobacteria</taxon>
        <taxon>Enterobacterales</taxon>
        <taxon>Enterobacteriaceae</taxon>
        <taxon>Salmonella</taxon>
    </lineage>
</organism>
<dbReference type="Proteomes" id="UP000254220">
    <property type="component" value="Unassembled WGS sequence"/>
</dbReference>
<proteinExistence type="predicted"/>
<name>A0A379YQT2_SALER</name>
<dbReference type="AlphaFoldDB" id="A0A379YQT2"/>
<dbReference type="EMBL" id="UGYB01000005">
    <property type="protein sequence ID" value="SUI48850.1"/>
    <property type="molecule type" value="Genomic_DNA"/>
</dbReference>
<gene>
    <name evidence="1" type="ORF">NCTC12420_05164</name>
</gene>
<dbReference type="RefSeq" id="WP_079777076.1">
    <property type="nucleotide sequence ID" value="NZ_DADWZK010000037.1"/>
</dbReference>
<dbReference type="InterPro" id="IPR053842">
    <property type="entry name" value="NikA-like"/>
</dbReference>
<reference evidence="1 2" key="1">
    <citation type="submission" date="2018-06" db="EMBL/GenBank/DDBJ databases">
        <authorList>
            <consortium name="Pathogen Informatics"/>
            <person name="Doyle S."/>
        </authorList>
    </citation>
    <scope>NUCLEOTIDE SEQUENCE [LARGE SCALE GENOMIC DNA]</scope>
    <source>
        <strain evidence="1 2">NCTC12420</strain>
    </source>
</reference>
<accession>A0A379YQT2</accession>
<sequence length="182" mass="20321">MPTDLKQLSTYITESEKIEFAAQAEASGYSSSMLLAHIVRLFLSRQTPVKEDKLPEDRGLKDGHVTVNFRRATYESLRKRAAEKGMKPASYLAALYMAHSREEPYFSSSEITALRDAARELSALGRNVNQIAKAINITREEIYQVKGLELAELHDAVSDVRTYLKSLLAANLESWGVKQNGG</sequence>
<evidence type="ECO:0000313" key="1">
    <source>
        <dbReference type="EMBL" id="SUI48850.1"/>
    </source>
</evidence>
<protein>
    <submittedName>
        <fullName evidence="1">Uncharacterized protein</fullName>
    </submittedName>
</protein>
<dbReference type="Pfam" id="PF21983">
    <property type="entry name" value="NikA-like"/>
    <property type="match status" value="1"/>
</dbReference>